<keyword evidence="10" id="KW-0804">Transcription</keyword>
<comment type="subcellular location">
    <subcellularLocation>
        <location evidence="2">Nucleus</location>
    </subcellularLocation>
</comment>
<proteinExistence type="inferred from homology"/>
<evidence type="ECO:0000256" key="2">
    <source>
        <dbReference type="ARBA" id="ARBA00004123"/>
    </source>
</evidence>
<dbReference type="InterPro" id="IPR013087">
    <property type="entry name" value="Znf_C2H2_type"/>
</dbReference>
<evidence type="ECO:0000313" key="15">
    <source>
        <dbReference type="Proteomes" id="UP001054837"/>
    </source>
</evidence>
<keyword evidence="8" id="KW-0805">Transcription regulation</keyword>
<keyword evidence="15" id="KW-1185">Reference proteome</keyword>
<protein>
    <recommendedName>
        <fullName evidence="13">C2H2-type domain-containing protein</fullName>
    </recommendedName>
</protein>
<evidence type="ECO:0000256" key="10">
    <source>
        <dbReference type="ARBA" id="ARBA00023163"/>
    </source>
</evidence>
<dbReference type="GO" id="GO:0008270">
    <property type="term" value="F:zinc ion binding"/>
    <property type="evidence" value="ECO:0007669"/>
    <property type="project" value="UniProtKB-KW"/>
</dbReference>
<dbReference type="PROSITE" id="PS50157">
    <property type="entry name" value="ZINC_FINGER_C2H2_2"/>
    <property type="match status" value="5"/>
</dbReference>
<evidence type="ECO:0000256" key="7">
    <source>
        <dbReference type="ARBA" id="ARBA00022833"/>
    </source>
</evidence>
<dbReference type="GO" id="GO:0000981">
    <property type="term" value="F:DNA-binding transcription factor activity, RNA polymerase II-specific"/>
    <property type="evidence" value="ECO:0007669"/>
    <property type="project" value="TreeGrafter"/>
</dbReference>
<dbReference type="PANTHER" id="PTHR23226:SF416">
    <property type="entry name" value="FI01424P"/>
    <property type="match status" value="1"/>
</dbReference>
<evidence type="ECO:0000256" key="1">
    <source>
        <dbReference type="ARBA" id="ARBA00003767"/>
    </source>
</evidence>
<feature type="domain" description="C2H2-type" evidence="13">
    <location>
        <begin position="589"/>
        <end position="616"/>
    </location>
</feature>
<dbReference type="Pfam" id="PF00096">
    <property type="entry name" value="zf-C2H2"/>
    <property type="match status" value="3"/>
</dbReference>
<dbReference type="PANTHER" id="PTHR23226">
    <property type="entry name" value="ZINC FINGER AND SCAN DOMAIN-CONTAINING"/>
    <property type="match status" value="1"/>
</dbReference>
<comment type="caution">
    <text evidence="14">The sequence shown here is derived from an EMBL/GenBank/DDBJ whole genome shotgun (WGS) entry which is preliminary data.</text>
</comment>
<dbReference type="PROSITE" id="PS00028">
    <property type="entry name" value="ZINC_FINGER_C2H2_1"/>
    <property type="match status" value="5"/>
</dbReference>
<evidence type="ECO:0000313" key="14">
    <source>
        <dbReference type="EMBL" id="GIY48483.1"/>
    </source>
</evidence>
<dbReference type="AlphaFoldDB" id="A0AAV4TW74"/>
<dbReference type="SUPFAM" id="SSF57667">
    <property type="entry name" value="beta-beta-alpha zinc fingers"/>
    <property type="match status" value="3"/>
</dbReference>
<accession>A0AAV4TW74</accession>
<gene>
    <name evidence="14" type="ORF">CDAR_585231</name>
</gene>
<keyword evidence="6 12" id="KW-0863">Zinc-finger</keyword>
<feature type="domain" description="C2H2-type" evidence="13">
    <location>
        <begin position="477"/>
        <end position="504"/>
    </location>
</feature>
<feature type="domain" description="C2H2-type" evidence="13">
    <location>
        <begin position="505"/>
        <end position="532"/>
    </location>
</feature>
<keyword evidence="7" id="KW-0862">Zinc</keyword>
<evidence type="ECO:0000256" key="12">
    <source>
        <dbReference type="PROSITE-ProRule" id="PRU00042"/>
    </source>
</evidence>
<evidence type="ECO:0000256" key="5">
    <source>
        <dbReference type="ARBA" id="ARBA00022737"/>
    </source>
</evidence>
<evidence type="ECO:0000259" key="13">
    <source>
        <dbReference type="PROSITE" id="PS50157"/>
    </source>
</evidence>
<keyword evidence="11" id="KW-0539">Nucleus</keyword>
<dbReference type="FunFam" id="3.30.160.60:FF:000097">
    <property type="entry name" value="Zinc finger protein"/>
    <property type="match status" value="1"/>
</dbReference>
<evidence type="ECO:0000256" key="9">
    <source>
        <dbReference type="ARBA" id="ARBA00023125"/>
    </source>
</evidence>
<feature type="domain" description="C2H2-type" evidence="13">
    <location>
        <begin position="561"/>
        <end position="588"/>
    </location>
</feature>
<comment type="similarity">
    <text evidence="3">Belongs to the krueppel C2H2-type zinc-finger protein family.</text>
</comment>
<dbReference type="GO" id="GO:0000978">
    <property type="term" value="F:RNA polymerase II cis-regulatory region sequence-specific DNA binding"/>
    <property type="evidence" value="ECO:0007669"/>
    <property type="project" value="TreeGrafter"/>
</dbReference>
<organism evidence="14 15">
    <name type="scientific">Caerostris darwini</name>
    <dbReference type="NCBI Taxonomy" id="1538125"/>
    <lineage>
        <taxon>Eukaryota</taxon>
        <taxon>Metazoa</taxon>
        <taxon>Ecdysozoa</taxon>
        <taxon>Arthropoda</taxon>
        <taxon>Chelicerata</taxon>
        <taxon>Arachnida</taxon>
        <taxon>Araneae</taxon>
        <taxon>Araneomorphae</taxon>
        <taxon>Entelegynae</taxon>
        <taxon>Araneoidea</taxon>
        <taxon>Araneidae</taxon>
        <taxon>Caerostris</taxon>
    </lineage>
</organism>
<keyword evidence="9" id="KW-0238">DNA-binding</keyword>
<dbReference type="FunFam" id="3.30.160.60:FF:000624">
    <property type="entry name" value="zinc finger protein 697"/>
    <property type="match status" value="1"/>
</dbReference>
<dbReference type="GO" id="GO:0005634">
    <property type="term" value="C:nucleus"/>
    <property type="evidence" value="ECO:0007669"/>
    <property type="project" value="UniProtKB-SubCell"/>
</dbReference>
<dbReference type="InterPro" id="IPR055187">
    <property type="entry name" value="C2CH-3rd_BIRD-IDD"/>
</dbReference>
<evidence type="ECO:0000256" key="8">
    <source>
        <dbReference type="ARBA" id="ARBA00023015"/>
    </source>
</evidence>
<sequence length="641" mass="72429">MEITKCEFCNTYIANFEVHDCVRFGNQYRQTSATLPQRSSGNLAEDIELITAEEMDHEARWPSTGEYNSSTQENILSNIYQISYCKETTAVEISSQHEVSNYYQYNPKISGFLFPSKPSIEENEAKSLNLQQTSEESKAYGNRNVLYFHASNPEYPANNPISLAGQCVLPGFQQTFGQRNAYRNQMSRYNTAVSQMEYPGISLKNEVPSNFVSPYNNIGETDHILTNLTSRYSGTSLEIPFLNIQKPQYSTRNVIRSTTSIEETETFPFTILTYDEPFHNASHSTNSLCCDREGNILNTSGAEYKNSITDTISLLSASDISLEVPESHVINLDTLKFKEDVNNPKNNQWTDFSSEIAENICYPSSATKTQQHNFGTGRSVNTEHLAWEYSCPVTYSSEGQNVCNISTTTIANESNSTLEKHSEDKIMSKYVNSTNKSDTAYGKTRKQSSKCDKDRTAFLPKNHHIFPEPSRTVTKPYNCSFCGKTYANNSGLKRHVRTHTGHAQYPCTKCSKCFTSSSNLRVHLRIHTGEKPFQCTKCSGCFTRHSHLQDHLRTHTGEKPFQCTKCGKCFSCKSGLYHHVRTHTGEKPYTCSKCSKGYARNSDLKRHMLKHAGEEGRKCDSCDTEFSSEVSLGDHECKKDK</sequence>
<evidence type="ECO:0000256" key="6">
    <source>
        <dbReference type="ARBA" id="ARBA00022771"/>
    </source>
</evidence>
<comment type="function">
    <text evidence="1">May be involved in transcriptional regulation.</text>
</comment>
<dbReference type="FunFam" id="3.30.160.60:FF:001498">
    <property type="entry name" value="Zinc finger protein 404"/>
    <property type="match status" value="2"/>
</dbReference>
<evidence type="ECO:0000256" key="4">
    <source>
        <dbReference type="ARBA" id="ARBA00022723"/>
    </source>
</evidence>
<reference evidence="14 15" key="1">
    <citation type="submission" date="2021-06" db="EMBL/GenBank/DDBJ databases">
        <title>Caerostris darwini draft genome.</title>
        <authorList>
            <person name="Kono N."/>
            <person name="Arakawa K."/>
        </authorList>
    </citation>
    <scope>NUCLEOTIDE SEQUENCE [LARGE SCALE GENOMIC DNA]</scope>
</reference>
<dbReference type="Pfam" id="PF22995">
    <property type="entry name" value="C2CH-3rd_BIRD-IDD"/>
    <property type="match status" value="1"/>
</dbReference>
<name>A0AAV4TW74_9ARAC</name>
<keyword evidence="4" id="KW-0479">Metal-binding</keyword>
<dbReference type="EMBL" id="BPLQ01010117">
    <property type="protein sequence ID" value="GIY48483.1"/>
    <property type="molecule type" value="Genomic_DNA"/>
</dbReference>
<dbReference type="FunFam" id="3.30.160.60:FF:000017">
    <property type="entry name" value="zinc finger protein 62 homolog"/>
    <property type="match status" value="1"/>
</dbReference>
<keyword evidence="5" id="KW-0677">Repeat</keyword>
<dbReference type="SMART" id="SM00355">
    <property type="entry name" value="ZnF_C2H2"/>
    <property type="match status" value="5"/>
</dbReference>
<evidence type="ECO:0000256" key="11">
    <source>
        <dbReference type="ARBA" id="ARBA00023242"/>
    </source>
</evidence>
<evidence type="ECO:0000256" key="3">
    <source>
        <dbReference type="ARBA" id="ARBA00006991"/>
    </source>
</evidence>
<feature type="domain" description="C2H2-type" evidence="13">
    <location>
        <begin position="533"/>
        <end position="560"/>
    </location>
</feature>
<dbReference type="Proteomes" id="UP001054837">
    <property type="component" value="Unassembled WGS sequence"/>
</dbReference>
<dbReference type="Gene3D" id="3.30.160.60">
    <property type="entry name" value="Classic Zinc Finger"/>
    <property type="match status" value="5"/>
</dbReference>
<dbReference type="InterPro" id="IPR036236">
    <property type="entry name" value="Znf_C2H2_sf"/>
</dbReference>